<dbReference type="AlphaFoldDB" id="A0A1Y0VT90"/>
<dbReference type="RefSeq" id="WP_094104809.1">
    <property type="nucleotide sequence ID" value="NZ_CP085178.1"/>
</dbReference>
<evidence type="ECO:0000313" key="2">
    <source>
        <dbReference type="Proteomes" id="UP000196118"/>
    </source>
</evidence>
<protein>
    <recommendedName>
        <fullName evidence="3">Prophage protein</fullName>
    </recommendedName>
</protein>
<reference evidence="1 2" key="1">
    <citation type="submission" date="2017-05" db="EMBL/GenBank/DDBJ databases">
        <title>Genome sequence of Pediococcus pentosaceus strain SRCM100892.</title>
        <authorList>
            <person name="Cho S.H."/>
        </authorList>
    </citation>
    <scope>NUCLEOTIDE SEQUENCE [LARGE SCALE GENOMIC DNA]</scope>
    <source>
        <strain evidence="1 2">SRCM100892</strain>
    </source>
</reference>
<proteinExistence type="predicted"/>
<organism evidence="1 2">
    <name type="scientific">Pediococcus pentosaceus</name>
    <dbReference type="NCBI Taxonomy" id="1255"/>
    <lineage>
        <taxon>Bacteria</taxon>
        <taxon>Bacillati</taxon>
        <taxon>Bacillota</taxon>
        <taxon>Bacilli</taxon>
        <taxon>Lactobacillales</taxon>
        <taxon>Lactobacillaceae</taxon>
        <taxon>Pediococcus</taxon>
    </lineage>
</organism>
<sequence>MAYFKHEEKLSTKEEALDYMELHGIMTDATFPDLNDDSFTKQRMQPIYDYLKENGMEIISSGFYDSTFEFGAVYYMFDVSRFDFDTSKKEVNEILKLWSKSN</sequence>
<dbReference type="EMBL" id="CP021474">
    <property type="protein sequence ID" value="ARW20654.1"/>
    <property type="molecule type" value="Genomic_DNA"/>
</dbReference>
<gene>
    <name evidence="1" type="ORF">S100892_02119</name>
</gene>
<accession>A0A1Y0VT90</accession>
<name>A0A1Y0VT90_PEDPE</name>
<evidence type="ECO:0008006" key="3">
    <source>
        <dbReference type="Google" id="ProtNLM"/>
    </source>
</evidence>
<evidence type="ECO:0000313" key="1">
    <source>
        <dbReference type="EMBL" id="ARW20654.1"/>
    </source>
</evidence>
<dbReference type="Proteomes" id="UP000196118">
    <property type="component" value="Chromosome"/>
</dbReference>